<dbReference type="OrthoDB" id="8796340at2"/>
<dbReference type="InterPro" id="IPR046032">
    <property type="entry name" value="DUF5990"/>
</dbReference>
<sequence length="141" mass="15425">MTEQTLTLRFTLVTPPAGVMFSLQEGDETPVAQALSTGADLTFDVPLRLGSNPDGSPRWLGPYVRREGPKRFVYYRVGTLAGQHDTPWTRRGKIFLTDIPADLVRQAAETGRPLAAAFPGTDRKGEPSCATVRPIDGWRLG</sequence>
<accession>A0A2D2AU39</accession>
<protein>
    <submittedName>
        <fullName evidence="1">Uncharacterized protein</fullName>
    </submittedName>
</protein>
<dbReference type="AlphaFoldDB" id="A0A2D2AU39"/>
<dbReference type="Pfam" id="PF19452">
    <property type="entry name" value="DUF5990"/>
    <property type="match status" value="1"/>
</dbReference>
<evidence type="ECO:0000313" key="2">
    <source>
        <dbReference type="Proteomes" id="UP000228945"/>
    </source>
</evidence>
<gene>
    <name evidence="1" type="ORF">CSW64_03375</name>
</gene>
<dbReference type="RefSeq" id="WP_099620775.1">
    <property type="nucleotide sequence ID" value="NZ_CP024201.1"/>
</dbReference>
<dbReference type="EMBL" id="CP024201">
    <property type="protein sequence ID" value="ATQ41519.1"/>
    <property type="molecule type" value="Genomic_DNA"/>
</dbReference>
<reference evidence="1 2" key="1">
    <citation type="submission" date="2017-10" db="EMBL/GenBank/DDBJ databases">
        <title>Genome sequence of Caulobacter mirabilis FWC38.</title>
        <authorList>
            <person name="Fiebig A."/>
            <person name="Crosson S."/>
        </authorList>
    </citation>
    <scope>NUCLEOTIDE SEQUENCE [LARGE SCALE GENOMIC DNA]</scope>
    <source>
        <strain evidence="1 2">FWC 38</strain>
    </source>
</reference>
<dbReference type="KEGG" id="cmb:CSW64_03375"/>
<dbReference type="Proteomes" id="UP000228945">
    <property type="component" value="Chromosome"/>
</dbReference>
<keyword evidence="2" id="KW-1185">Reference proteome</keyword>
<proteinExistence type="predicted"/>
<evidence type="ECO:0000313" key="1">
    <source>
        <dbReference type="EMBL" id="ATQ41519.1"/>
    </source>
</evidence>
<name>A0A2D2AU39_9CAUL</name>
<organism evidence="1 2">
    <name type="scientific">Caulobacter mirabilis</name>
    <dbReference type="NCBI Taxonomy" id="69666"/>
    <lineage>
        <taxon>Bacteria</taxon>
        <taxon>Pseudomonadati</taxon>
        <taxon>Pseudomonadota</taxon>
        <taxon>Alphaproteobacteria</taxon>
        <taxon>Caulobacterales</taxon>
        <taxon>Caulobacteraceae</taxon>
        <taxon>Caulobacter</taxon>
    </lineage>
</organism>